<keyword evidence="4" id="KW-1185">Reference proteome</keyword>
<keyword evidence="2" id="KW-0812">Transmembrane</keyword>
<evidence type="ECO:0000313" key="3">
    <source>
        <dbReference type="EMBL" id="KAK7689926.1"/>
    </source>
</evidence>
<keyword evidence="2" id="KW-1133">Transmembrane helix</keyword>
<sequence>MFAVTDGLAIGLEITLPSTPTTVILAVVTILFLILIVVSCYSRPRQSATEPTSNVDGPSLVRPHRSRKSPTTFFANAGQVSPAYSFGCEIARPNPEVATFPHRNFATSAPSPRTKRLQPTASTFPLANSYVVEIAHDNRSASPPFHAKSKAASGADKGQAYIN</sequence>
<accession>A0AAW0GK58</accession>
<feature type="transmembrane region" description="Helical" evidence="2">
    <location>
        <begin position="22"/>
        <end position="41"/>
    </location>
</feature>
<organism evidence="3 4">
    <name type="scientific">Cerrena zonata</name>
    <dbReference type="NCBI Taxonomy" id="2478898"/>
    <lineage>
        <taxon>Eukaryota</taxon>
        <taxon>Fungi</taxon>
        <taxon>Dikarya</taxon>
        <taxon>Basidiomycota</taxon>
        <taxon>Agaricomycotina</taxon>
        <taxon>Agaricomycetes</taxon>
        <taxon>Polyporales</taxon>
        <taxon>Cerrenaceae</taxon>
        <taxon>Cerrena</taxon>
    </lineage>
</organism>
<feature type="region of interest" description="Disordered" evidence="1">
    <location>
        <begin position="46"/>
        <end position="68"/>
    </location>
</feature>
<name>A0AAW0GK58_9APHY</name>
<feature type="compositionally biased region" description="Polar residues" evidence="1">
    <location>
        <begin position="46"/>
        <end position="56"/>
    </location>
</feature>
<reference evidence="3 4" key="1">
    <citation type="submission" date="2022-09" db="EMBL/GenBank/DDBJ databases">
        <authorList>
            <person name="Palmer J.M."/>
        </authorList>
    </citation>
    <scope>NUCLEOTIDE SEQUENCE [LARGE SCALE GENOMIC DNA]</scope>
    <source>
        <strain evidence="3 4">DSM 7382</strain>
    </source>
</reference>
<dbReference type="Proteomes" id="UP001385951">
    <property type="component" value="Unassembled WGS sequence"/>
</dbReference>
<feature type="compositionally biased region" description="Low complexity" evidence="1">
    <location>
        <begin position="150"/>
        <end position="163"/>
    </location>
</feature>
<feature type="region of interest" description="Disordered" evidence="1">
    <location>
        <begin position="140"/>
        <end position="163"/>
    </location>
</feature>
<keyword evidence="2" id="KW-0472">Membrane</keyword>
<proteinExistence type="predicted"/>
<comment type="caution">
    <text evidence="3">The sequence shown here is derived from an EMBL/GenBank/DDBJ whole genome shotgun (WGS) entry which is preliminary data.</text>
</comment>
<evidence type="ECO:0000256" key="2">
    <source>
        <dbReference type="SAM" id="Phobius"/>
    </source>
</evidence>
<gene>
    <name evidence="3" type="ORF">QCA50_006565</name>
</gene>
<dbReference type="AlphaFoldDB" id="A0AAW0GK58"/>
<protein>
    <submittedName>
        <fullName evidence="3">Uncharacterized protein</fullName>
    </submittedName>
</protein>
<evidence type="ECO:0000313" key="4">
    <source>
        <dbReference type="Proteomes" id="UP001385951"/>
    </source>
</evidence>
<dbReference type="EMBL" id="JASBNA010000007">
    <property type="protein sequence ID" value="KAK7689926.1"/>
    <property type="molecule type" value="Genomic_DNA"/>
</dbReference>
<evidence type="ECO:0000256" key="1">
    <source>
        <dbReference type="SAM" id="MobiDB-lite"/>
    </source>
</evidence>